<evidence type="ECO:0000313" key="3">
    <source>
        <dbReference type="Proteomes" id="UP001233999"/>
    </source>
</evidence>
<proteinExistence type="predicted"/>
<protein>
    <submittedName>
        <fullName evidence="2">Uncharacterized protein</fullName>
    </submittedName>
</protein>
<organism evidence="2 3">
    <name type="scientific">Diploptera punctata</name>
    <name type="common">Pacific beetle cockroach</name>
    <dbReference type="NCBI Taxonomy" id="6984"/>
    <lineage>
        <taxon>Eukaryota</taxon>
        <taxon>Metazoa</taxon>
        <taxon>Ecdysozoa</taxon>
        <taxon>Arthropoda</taxon>
        <taxon>Hexapoda</taxon>
        <taxon>Insecta</taxon>
        <taxon>Pterygota</taxon>
        <taxon>Neoptera</taxon>
        <taxon>Polyneoptera</taxon>
        <taxon>Dictyoptera</taxon>
        <taxon>Blattodea</taxon>
        <taxon>Blaberoidea</taxon>
        <taxon>Blaberidae</taxon>
        <taxon>Diplopterinae</taxon>
        <taxon>Diploptera</taxon>
    </lineage>
</organism>
<name>A0AAD8EL02_DIPPU</name>
<evidence type="ECO:0000313" key="2">
    <source>
        <dbReference type="EMBL" id="KAJ9594041.1"/>
    </source>
</evidence>
<evidence type="ECO:0000256" key="1">
    <source>
        <dbReference type="SAM" id="MobiDB-lite"/>
    </source>
</evidence>
<dbReference type="Proteomes" id="UP001233999">
    <property type="component" value="Unassembled WGS sequence"/>
</dbReference>
<feature type="region of interest" description="Disordered" evidence="1">
    <location>
        <begin position="1"/>
        <end position="20"/>
    </location>
</feature>
<comment type="caution">
    <text evidence="2">The sequence shown here is derived from an EMBL/GenBank/DDBJ whole genome shotgun (WGS) entry which is preliminary data.</text>
</comment>
<accession>A0AAD8EL02</accession>
<reference evidence="2" key="1">
    <citation type="journal article" date="2023" name="IScience">
        <title>Live-bearing cockroach genome reveals convergent evolutionary mechanisms linked to viviparity in insects and beyond.</title>
        <authorList>
            <person name="Fouks B."/>
            <person name="Harrison M.C."/>
            <person name="Mikhailova A.A."/>
            <person name="Marchal E."/>
            <person name="English S."/>
            <person name="Carruthers M."/>
            <person name="Jennings E.C."/>
            <person name="Chiamaka E.L."/>
            <person name="Frigard R.A."/>
            <person name="Pippel M."/>
            <person name="Attardo G.M."/>
            <person name="Benoit J.B."/>
            <person name="Bornberg-Bauer E."/>
            <person name="Tobe S.S."/>
        </authorList>
    </citation>
    <scope>NUCLEOTIDE SEQUENCE</scope>
    <source>
        <strain evidence="2">Stay&amp;Tobe</strain>
    </source>
</reference>
<keyword evidence="3" id="KW-1185">Reference proteome</keyword>
<gene>
    <name evidence="2" type="ORF">L9F63_014518</name>
</gene>
<dbReference type="AlphaFoldDB" id="A0AAD8EL02"/>
<dbReference type="EMBL" id="JASPKZ010003077">
    <property type="protein sequence ID" value="KAJ9594041.1"/>
    <property type="molecule type" value="Genomic_DNA"/>
</dbReference>
<reference evidence="2" key="2">
    <citation type="submission" date="2023-05" db="EMBL/GenBank/DDBJ databases">
        <authorList>
            <person name="Fouks B."/>
        </authorList>
    </citation>
    <scope>NUCLEOTIDE SEQUENCE</scope>
    <source>
        <strain evidence="2">Stay&amp;Tobe</strain>
        <tissue evidence="2">Testes</tissue>
    </source>
</reference>
<feature type="non-terminal residue" evidence="2">
    <location>
        <position position="1"/>
    </location>
</feature>
<feature type="non-terminal residue" evidence="2">
    <location>
        <position position="166"/>
    </location>
</feature>
<sequence length="166" mass="19044">RRPHSMLPTENSEEDMKKTSVGQDGVWSTLGWVKLEETNNLTIDATTQDEPKRDDCRASIAPAHLSQVLSNKIVGRRQKWKVKDTCDSFECRVVVFRTILPLMSRDEKLHESLIIQGNYYATEPSLYCMDSHFTFNFSILLHMSKYIDIRGTLPRCPCCCSDVRIG</sequence>